<keyword evidence="2" id="KW-1185">Reference proteome</keyword>
<dbReference type="EMBL" id="ANOG01001066">
    <property type="protein sequence ID" value="EMI15591.1"/>
    <property type="molecule type" value="Genomic_DNA"/>
</dbReference>
<evidence type="ECO:0000313" key="2">
    <source>
        <dbReference type="Proteomes" id="UP000011991"/>
    </source>
</evidence>
<organism evidence="1 2">
    <name type="scientific">Rhodopirellula maiorica SM1</name>
    <dbReference type="NCBI Taxonomy" id="1265738"/>
    <lineage>
        <taxon>Bacteria</taxon>
        <taxon>Pseudomonadati</taxon>
        <taxon>Planctomycetota</taxon>
        <taxon>Planctomycetia</taxon>
        <taxon>Pirellulales</taxon>
        <taxon>Pirellulaceae</taxon>
        <taxon>Novipirellula</taxon>
    </lineage>
</organism>
<dbReference type="Proteomes" id="UP000011991">
    <property type="component" value="Unassembled WGS sequence"/>
</dbReference>
<dbReference type="AlphaFoldDB" id="M5R959"/>
<reference evidence="1 2" key="1">
    <citation type="journal article" date="2013" name="Mar. Genomics">
        <title>Expression of sulfatases in Rhodopirellula baltica and the diversity of sulfatases in the genus Rhodopirellula.</title>
        <authorList>
            <person name="Wegner C.E."/>
            <person name="Richter-Heitmann T."/>
            <person name="Klindworth A."/>
            <person name="Klockow C."/>
            <person name="Richter M."/>
            <person name="Achstetter T."/>
            <person name="Glockner F.O."/>
            <person name="Harder J."/>
        </authorList>
    </citation>
    <scope>NUCLEOTIDE SEQUENCE [LARGE SCALE GENOMIC DNA]</scope>
    <source>
        <strain evidence="1 2">SM1</strain>
    </source>
</reference>
<accession>M5R959</accession>
<comment type="caution">
    <text evidence="1">The sequence shown here is derived from an EMBL/GenBank/DDBJ whole genome shotgun (WGS) entry which is preliminary data.</text>
</comment>
<proteinExistence type="predicted"/>
<name>M5R959_9BACT</name>
<dbReference type="PATRIC" id="fig|1265738.3.peg.7484"/>
<protein>
    <submittedName>
        <fullName evidence="1">Uncharacterized protein</fullName>
    </submittedName>
</protein>
<gene>
    <name evidence="1" type="ORF">RMSM_07503</name>
</gene>
<sequence>MFLAYSTDRALGFLITLFLITPWVACVTQRDEVRAELSGCLGLTVQRWYVAA</sequence>
<evidence type="ECO:0000313" key="1">
    <source>
        <dbReference type="EMBL" id="EMI15591.1"/>
    </source>
</evidence>